<dbReference type="Gene3D" id="1.10.260.40">
    <property type="entry name" value="lambda repressor-like DNA-binding domains"/>
    <property type="match status" value="1"/>
</dbReference>
<dbReference type="SUPFAM" id="SSF47413">
    <property type="entry name" value="lambda repressor-like DNA-binding domains"/>
    <property type="match status" value="1"/>
</dbReference>
<name>A0ABV8LZF9_9ACTN</name>
<organism evidence="2 3">
    <name type="scientific">Hamadaea flava</name>
    <dbReference type="NCBI Taxonomy" id="1742688"/>
    <lineage>
        <taxon>Bacteria</taxon>
        <taxon>Bacillati</taxon>
        <taxon>Actinomycetota</taxon>
        <taxon>Actinomycetes</taxon>
        <taxon>Micromonosporales</taxon>
        <taxon>Micromonosporaceae</taxon>
        <taxon>Hamadaea</taxon>
    </lineage>
</organism>
<keyword evidence="1" id="KW-0472">Membrane</keyword>
<dbReference type="EMBL" id="JBHSAY010000024">
    <property type="protein sequence ID" value="MFC4135726.1"/>
    <property type="molecule type" value="Genomic_DNA"/>
</dbReference>
<reference evidence="3" key="1">
    <citation type="journal article" date="2019" name="Int. J. Syst. Evol. Microbiol.">
        <title>The Global Catalogue of Microorganisms (GCM) 10K type strain sequencing project: providing services to taxonomists for standard genome sequencing and annotation.</title>
        <authorList>
            <consortium name="The Broad Institute Genomics Platform"/>
            <consortium name="The Broad Institute Genome Sequencing Center for Infectious Disease"/>
            <person name="Wu L."/>
            <person name="Ma J."/>
        </authorList>
    </citation>
    <scope>NUCLEOTIDE SEQUENCE [LARGE SCALE GENOMIC DNA]</scope>
    <source>
        <strain evidence="3">CGMCC 4.7289</strain>
    </source>
</reference>
<feature type="transmembrane region" description="Helical" evidence="1">
    <location>
        <begin position="268"/>
        <end position="288"/>
    </location>
</feature>
<evidence type="ECO:0000313" key="2">
    <source>
        <dbReference type="EMBL" id="MFC4135726.1"/>
    </source>
</evidence>
<gene>
    <name evidence="2" type="ORF">ACFOZ4_34375</name>
</gene>
<dbReference type="RefSeq" id="WP_253760709.1">
    <property type="nucleotide sequence ID" value="NZ_JAMZDZ010000001.1"/>
</dbReference>
<comment type="caution">
    <text evidence="2">The sequence shown here is derived from an EMBL/GenBank/DDBJ whole genome shotgun (WGS) entry which is preliminary data.</text>
</comment>
<protein>
    <submittedName>
        <fullName evidence="2">Helix-turn-helix domain-containing protein</fullName>
    </submittedName>
</protein>
<dbReference type="InterPro" id="IPR001387">
    <property type="entry name" value="Cro/C1-type_HTH"/>
</dbReference>
<evidence type="ECO:0000256" key="1">
    <source>
        <dbReference type="SAM" id="Phobius"/>
    </source>
</evidence>
<dbReference type="CDD" id="cd00093">
    <property type="entry name" value="HTH_XRE"/>
    <property type="match status" value="1"/>
</dbReference>
<accession>A0ABV8LZF9</accession>
<dbReference type="Proteomes" id="UP001595816">
    <property type="component" value="Unassembled WGS sequence"/>
</dbReference>
<evidence type="ECO:0000313" key="3">
    <source>
        <dbReference type="Proteomes" id="UP001595816"/>
    </source>
</evidence>
<keyword evidence="1" id="KW-0812">Transmembrane</keyword>
<keyword evidence="1" id="KW-1133">Transmembrane helix</keyword>
<dbReference type="InterPro" id="IPR010982">
    <property type="entry name" value="Lambda_DNA-bd_dom_sf"/>
</dbReference>
<proteinExistence type="predicted"/>
<dbReference type="Pfam" id="PF13560">
    <property type="entry name" value="HTH_31"/>
    <property type="match status" value="1"/>
</dbReference>
<keyword evidence="3" id="KW-1185">Reference proteome</keyword>
<sequence length="289" mass="32386">MARQNERAPADPADGPIAEFGYELRQLRQKGGYSYAELARRTYYSRAALHAADHGYQLPTVEVVKAYVGACDSKADVKAFVEHRDRIAAGLKAAASPPEAVQPATPWWHGQPLPDPTTCSTKQLYVEGLKMLRELSGLSYNRIYKITVERNYHPTLRQSSWHRATNGGDPNKLPPKPNVTSFLKAIDLPDEQQKAWLDQWVALYRGYAQLPTPRWAALSTAGHTIVGRTPPPPMETIRDWQMTDHGEWIEIRQEEAPGLSLLRPPRHILTAVTWLLILLILFGLVLAAA</sequence>